<feature type="compositionally biased region" description="Basic and acidic residues" evidence="2">
    <location>
        <begin position="268"/>
        <end position="328"/>
    </location>
</feature>
<dbReference type="InterPro" id="IPR038729">
    <property type="entry name" value="Rad50/SbcC_AAA"/>
</dbReference>
<feature type="region of interest" description="Disordered" evidence="2">
    <location>
        <begin position="542"/>
        <end position="567"/>
    </location>
</feature>
<dbReference type="EMBL" id="PDEP01000001">
    <property type="protein sequence ID" value="PEN09264.1"/>
    <property type="molecule type" value="Genomic_DNA"/>
</dbReference>
<feature type="region of interest" description="Disordered" evidence="2">
    <location>
        <begin position="247"/>
        <end position="336"/>
    </location>
</feature>
<feature type="coiled-coil region" evidence="1">
    <location>
        <begin position="757"/>
        <end position="844"/>
    </location>
</feature>
<organism evidence="4 5">
    <name type="scientific">Longimonas halophila</name>
    <dbReference type="NCBI Taxonomy" id="1469170"/>
    <lineage>
        <taxon>Bacteria</taxon>
        <taxon>Pseudomonadati</taxon>
        <taxon>Rhodothermota</taxon>
        <taxon>Rhodothermia</taxon>
        <taxon>Rhodothermales</taxon>
        <taxon>Salisaetaceae</taxon>
        <taxon>Longimonas</taxon>
    </lineage>
</organism>
<dbReference type="PANTHER" id="PTHR32114:SF2">
    <property type="entry name" value="ABC TRANSPORTER ABCH.3"/>
    <property type="match status" value="1"/>
</dbReference>
<dbReference type="SUPFAM" id="SSF57997">
    <property type="entry name" value="Tropomyosin"/>
    <property type="match status" value="1"/>
</dbReference>
<dbReference type="GO" id="GO:0006302">
    <property type="term" value="P:double-strand break repair"/>
    <property type="evidence" value="ECO:0007669"/>
    <property type="project" value="InterPro"/>
</dbReference>
<feature type="domain" description="Rad50/SbcC-type AAA" evidence="3">
    <location>
        <begin position="9"/>
        <end position="265"/>
    </location>
</feature>
<dbReference type="Pfam" id="PF13476">
    <property type="entry name" value="AAA_23"/>
    <property type="match status" value="1"/>
</dbReference>
<feature type="region of interest" description="Disordered" evidence="2">
    <location>
        <begin position="456"/>
        <end position="486"/>
    </location>
</feature>
<dbReference type="Proteomes" id="UP000221024">
    <property type="component" value="Unassembled WGS sequence"/>
</dbReference>
<dbReference type="InterPro" id="IPR027417">
    <property type="entry name" value="P-loop_NTPase"/>
</dbReference>
<dbReference type="PANTHER" id="PTHR32114">
    <property type="entry name" value="ABC TRANSPORTER ABCH.3"/>
    <property type="match status" value="1"/>
</dbReference>
<sequence>MTLEHLQFTQFGPYAKEQTIDFSAFAGHQLFLIHGPTGAGKSFVLDAICYALYAESSGAERDATDLRSQYATPSEPTAVTLDFRLGETHYRVRRRPKMELAKKRGDGTTTRGPDAWLWDRTDAVAHADAGAEGTLLADGKRDVTDRIEDLLGLKAAQFRQVALLPQGQFRAFLSASSSDREDILKILFDTQRFADLEAELKAMHSEAQEEARALLNQRKALLSQHDTDTADELRALRDERITALEAAKEERETATTKLKEATQTLQTARDHQQRLNAVEEAKQTVKTLKPEQEAQAERTARAEAAERAQRITPAEERMQERDAERTDAQEALQEAKTTYDAAKDALNDAQSALATEQERSDERAALSDKISALGTARSDVKKLAKAKQTVASAQDELKAAQRERDALQDTVNQLESNAEEAQSVIDTHKDTAQTVAEHKATVDTWANRLKQAKRLQDLQEQRQEAKSELAEAQADAKERESARDARKQLVRMLEQSRDESYASVLASRLEDGDPCPVCGATTHPAPANEVHDVPDAKALESAREELDQAESDLQTAHQKQTQAQRAVDKHTSAIETLQDTDAALTEHTVSEMEAKHKEAKEALASARTAQSMVENATNDLEATNEELETTRDALQAKQDAVREAKSTYEQATARVDDLTERVPDGVDSVEALEAKQAALEDELATLTTALEEATQAKETASNAYAAAEKDLENKREQSETAQQKYADAQEQFRTALHEHGFEDRSAYEAARMEPDALAELRERIQEVNQQWSNAQSNLEEAKARAEGITAPDVEGAEATVEALNERISALDQEIGALQNAKEALDDAIDQLKAIQEDAQAAEEKAEHIGHLSQVARGKQGNERNISLQRYVLAARLKDVLQVANKHLRRMSQGQYHLRRATTLDDARSSGGLDLRVYDAHTNEERPVSTLSGGEGFNASLALALGLSDVVQRRTGGRRLNTLFIDEGFGTLDQDTLERALNVLYDVQEQQQGRLLGIISHVTELKRRLPARLTVHTAQDGSTLSVTT</sequence>
<dbReference type="GO" id="GO:0016887">
    <property type="term" value="F:ATP hydrolysis activity"/>
    <property type="evidence" value="ECO:0007669"/>
    <property type="project" value="InterPro"/>
</dbReference>
<evidence type="ECO:0000259" key="3">
    <source>
        <dbReference type="Pfam" id="PF13476"/>
    </source>
</evidence>
<comment type="caution">
    <text evidence="4">The sequence shown here is derived from an EMBL/GenBank/DDBJ whole genome shotgun (WGS) entry which is preliminary data.</text>
</comment>
<dbReference type="OrthoDB" id="9795626at2"/>
<keyword evidence="1" id="KW-0175">Coiled coil</keyword>
<evidence type="ECO:0000313" key="4">
    <source>
        <dbReference type="EMBL" id="PEN09264.1"/>
    </source>
</evidence>
<gene>
    <name evidence="4" type="ORF">CRI93_00615</name>
</gene>
<evidence type="ECO:0000313" key="5">
    <source>
        <dbReference type="Proteomes" id="UP000221024"/>
    </source>
</evidence>
<proteinExistence type="predicted"/>
<dbReference type="Gene3D" id="1.20.1480.30">
    <property type="entry name" value="Designed four-helix bundle protein"/>
    <property type="match status" value="1"/>
</dbReference>
<keyword evidence="5" id="KW-1185">Reference proteome</keyword>
<dbReference type="RefSeq" id="WP_098060664.1">
    <property type="nucleotide sequence ID" value="NZ_PDEP01000001.1"/>
</dbReference>
<dbReference type="Pfam" id="PF13558">
    <property type="entry name" value="SbcC_Walker_B"/>
    <property type="match status" value="1"/>
</dbReference>
<feature type="compositionally biased region" description="Polar residues" evidence="2">
    <location>
        <begin position="551"/>
        <end position="564"/>
    </location>
</feature>
<dbReference type="Gene3D" id="3.40.50.300">
    <property type="entry name" value="P-loop containing nucleotide triphosphate hydrolases"/>
    <property type="match status" value="2"/>
</dbReference>
<name>A0A2H3NWF7_9BACT</name>
<evidence type="ECO:0000256" key="1">
    <source>
        <dbReference type="SAM" id="Coils"/>
    </source>
</evidence>
<dbReference type="SUPFAM" id="SSF52540">
    <property type="entry name" value="P-loop containing nucleoside triphosphate hydrolases"/>
    <property type="match status" value="1"/>
</dbReference>
<protein>
    <recommendedName>
        <fullName evidence="3">Rad50/SbcC-type AAA domain-containing protein</fullName>
    </recommendedName>
</protein>
<evidence type="ECO:0000256" key="2">
    <source>
        <dbReference type="SAM" id="MobiDB-lite"/>
    </source>
</evidence>
<accession>A0A2H3NWF7</accession>
<feature type="compositionally biased region" description="Basic and acidic residues" evidence="2">
    <location>
        <begin position="247"/>
        <end position="260"/>
    </location>
</feature>
<reference evidence="4 5" key="1">
    <citation type="submission" date="2017-10" db="EMBL/GenBank/DDBJ databases">
        <title>Draft genome of Longimonas halophila.</title>
        <authorList>
            <person name="Goh K.M."/>
            <person name="Shamsir M.S."/>
            <person name="Lim S.W."/>
        </authorList>
    </citation>
    <scope>NUCLEOTIDE SEQUENCE [LARGE SCALE GENOMIC DNA]</scope>
    <source>
        <strain evidence="4 5">KCTC 42399</strain>
    </source>
</reference>
<dbReference type="AlphaFoldDB" id="A0A2H3NWF7"/>